<sequence length="727" mass="82543">MHEKKRLGILIETTDEYNLELIRGAQAAADESDAELVVFTGTGAQRRTHFEDFLNKNNMAYDYANIAGIDQLLVPVSNIILGSHMTTEQFLARYDIPLITLNYYNEHYSSVMYDAGKGVIDEISFMISKGCRHIAFIGGPADRQGTKARFEAYKMALSYHQISLDFSLVCHCANYTSYNRDIIEPFLKAHPEIDGIFTVTDRLAYCVYDILHDLKKNIGKDILVGSFDDDSHSAYTNPPLASVHGDSALLAYLAGLEALAPHTDIFHSSVPTTFVSRSSLGAHFAMDDTLSEYLNQAYRNHCDADEIAHVLTIFLFDDKIVFDNVLKEEVTTFFRKVISIQEMPESFHQFLFVQLGHIITFTNMKFIDIDRFNAILVALFKARLQYEPDQIPLLTALQNDLFNHIILSYSAMAAQNSTDYDEDKLSLNISSRITMGVNQGQSIYDLIAESLTIMNVKNAMLLVFPEKIYFNREDDFIPPSMAFLKAHIKDGKPEKTLNTFYSLDDLLNHFPGNYKTVSTISFNEEQYGILLTDYPYEKLSDIEFLLSQFGTAFYITGILEKLNIQSITDELTGVFNRRGILEKLDETIATLRFDEFAYILFADLDRLKKINDQYGHEAGDQAIIGAASILTNAFPRDLVGRIGGDEFMVIIKTRYPAFIKTVDDRIVTQSENFALEHDYPFTVSIAYGMSVFDHNATPGEIKHLIDNADSFMYESKKRHHQLMDEKL</sequence>
<protein>
    <recommendedName>
        <fullName evidence="4">GGDEF domain-containing protein</fullName>
    </recommendedName>
</protein>
<name>A0A3G9JR34_9FIRM</name>
<proteinExistence type="predicted"/>
<dbReference type="Proteomes" id="UP000268059">
    <property type="component" value="Chromosome"/>
</dbReference>
<dbReference type="RefSeq" id="WP_125118229.1">
    <property type="nucleotide sequence ID" value="NZ_AP019309.1"/>
</dbReference>
<reference evidence="5 6" key="1">
    <citation type="submission" date="2018-11" db="EMBL/GenBank/DDBJ databases">
        <title>Novel Erysipelotrichaceae bacterium isolated from small intestine of a swine.</title>
        <authorList>
            <person name="Kim J.S."/>
            <person name="Choe H."/>
            <person name="Lee Y.R."/>
            <person name="Kim K.M."/>
            <person name="Park D.S."/>
        </authorList>
    </citation>
    <scope>NUCLEOTIDE SEQUENCE [LARGE SCALE GENOMIC DNA]</scope>
    <source>
        <strain evidence="5 6">SG0102</strain>
    </source>
</reference>
<dbReference type="InterPro" id="IPR050469">
    <property type="entry name" value="Diguanylate_Cyclase"/>
</dbReference>
<evidence type="ECO:0000313" key="6">
    <source>
        <dbReference type="Proteomes" id="UP000268059"/>
    </source>
</evidence>
<dbReference type="InParanoid" id="A0A3G9JR34"/>
<keyword evidence="3" id="KW-0804">Transcription</keyword>
<dbReference type="InterPro" id="IPR028082">
    <property type="entry name" value="Peripla_BP_I"/>
</dbReference>
<dbReference type="SMART" id="SM00267">
    <property type="entry name" value="GGDEF"/>
    <property type="match status" value="1"/>
</dbReference>
<dbReference type="SUPFAM" id="SSF53822">
    <property type="entry name" value="Periplasmic binding protein-like I"/>
    <property type="match status" value="1"/>
</dbReference>
<dbReference type="NCBIfam" id="TIGR00254">
    <property type="entry name" value="GGDEF"/>
    <property type="match status" value="1"/>
</dbReference>
<dbReference type="InterPro" id="IPR000160">
    <property type="entry name" value="GGDEF_dom"/>
</dbReference>
<evidence type="ECO:0000256" key="1">
    <source>
        <dbReference type="ARBA" id="ARBA00023015"/>
    </source>
</evidence>
<keyword evidence="1" id="KW-0805">Transcription regulation</keyword>
<dbReference type="SUPFAM" id="SSF55073">
    <property type="entry name" value="Nucleotide cyclase"/>
    <property type="match status" value="1"/>
</dbReference>
<dbReference type="InterPro" id="IPR029787">
    <property type="entry name" value="Nucleotide_cyclase"/>
</dbReference>
<keyword evidence="2" id="KW-0238">DNA-binding</keyword>
<dbReference type="EMBL" id="AP019309">
    <property type="protein sequence ID" value="BBH25264.1"/>
    <property type="molecule type" value="Genomic_DNA"/>
</dbReference>
<feature type="domain" description="GGDEF" evidence="4">
    <location>
        <begin position="595"/>
        <end position="727"/>
    </location>
</feature>
<dbReference type="PROSITE" id="PS50887">
    <property type="entry name" value="GGDEF"/>
    <property type="match status" value="1"/>
</dbReference>
<accession>A0A3G9JR34</accession>
<dbReference type="InterPro" id="IPR046335">
    <property type="entry name" value="LacI/GalR-like_sensor"/>
</dbReference>
<dbReference type="Pfam" id="PF13377">
    <property type="entry name" value="Peripla_BP_3"/>
    <property type="match status" value="1"/>
</dbReference>
<dbReference type="AlphaFoldDB" id="A0A3G9JR34"/>
<organism evidence="5 6">
    <name type="scientific">Intestinibaculum porci</name>
    <dbReference type="NCBI Taxonomy" id="2487118"/>
    <lineage>
        <taxon>Bacteria</taxon>
        <taxon>Bacillati</taxon>
        <taxon>Bacillota</taxon>
        <taxon>Erysipelotrichia</taxon>
        <taxon>Erysipelotrichales</taxon>
        <taxon>Erysipelotrichaceae</taxon>
        <taxon>Intestinibaculum</taxon>
    </lineage>
</organism>
<dbReference type="Gene3D" id="3.30.70.270">
    <property type="match status" value="1"/>
</dbReference>
<evidence type="ECO:0000256" key="3">
    <source>
        <dbReference type="ARBA" id="ARBA00023163"/>
    </source>
</evidence>
<dbReference type="KEGG" id="ebm:SG0102_01980"/>
<dbReference type="PANTHER" id="PTHR45138:SF9">
    <property type="entry name" value="DIGUANYLATE CYCLASE DGCM-RELATED"/>
    <property type="match status" value="1"/>
</dbReference>
<dbReference type="Pfam" id="PF00990">
    <property type="entry name" value="GGDEF"/>
    <property type="match status" value="1"/>
</dbReference>
<dbReference type="GO" id="GO:0052621">
    <property type="term" value="F:diguanylate cyclase activity"/>
    <property type="evidence" value="ECO:0007669"/>
    <property type="project" value="TreeGrafter"/>
</dbReference>
<evidence type="ECO:0000256" key="2">
    <source>
        <dbReference type="ARBA" id="ARBA00023125"/>
    </source>
</evidence>
<dbReference type="Gene3D" id="3.40.50.2300">
    <property type="match status" value="2"/>
</dbReference>
<dbReference type="PANTHER" id="PTHR45138">
    <property type="entry name" value="REGULATORY COMPONENTS OF SENSORY TRANSDUCTION SYSTEM"/>
    <property type="match status" value="1"/>
</dbReference>
<dbReference type="GO" id="GO:0003677">
    <property type="term" value="F:DNA binding"/>
    <property type="evidence" value="ECO:0007669"/>
    <property type="project" value="UniProtKB-KW"/>
</dbReference>
<keyword evidence="6" id="KW-1185">Reference proteome</keyword>
<dbReference type="InterPro" id="IPR043128">
    <property type="entry name" value="Rev_trsase/Diguanyl_cyclase"/>
</dbReference>
<evidence type="ECO:0000313" key="5">
    <source>
        <dbReference type="EMBL" id="BBH25264.1"/>
    </source>
</evidence>
<dbReference type="OrthoDB" id="56125at2"/>
<gene>
    <name evidence="5" type="ORF">SG0102_01980</name>
</gene>
<evidence type="ECO:0000259" key="4">
    <source>
        <dbReference type="PROSITE" id="PS50887"/>
    </source>
</evidence>
<dbReference type="CDD" id="cd01949">
    <property type="entry name" value="GGDEF"/>
    <property type="match status" value="1"/>
</dbReference>